<feature type="domain" description="Cyclic nucleotide-binding" evidence="10">
    <location>
        <begin position="512"/>
        <end position="611"/>
    </location>
</feature>
<dbReference type="EMBL" id="VLTM01000126">
    <property type="protein sequence ID" value="KAA0150247.1"/>
    <property type="molecule type" value="Genomic_DNA"/>
</dbReference>
<dbReference type="InterPro" id="IPR018488">
    <property type="entry name" value="cNMP-bd_CS"/>
</dbReference>
<evidence type="ECO:0000256" key="8">
    <source>
        <dbReference type="ARBA" id="ARBA00023303"/>
    </source>
</evidence>
<evidence type="ECO:0000256" key="6">
    <source>
        <dbReference type="ARBA" id="ARBA00023136"/>
    </source>
</evidence>
<comment type="subcellular location">
    <subcellularLocation>
        <location evidence="1">Membrane</location>
        <topology evidence="1">Multi-pass membrane protein</topology>
    </subcellularLocation>
</comment>
<dbReference type="CDD" id="cd00038">
    <property type="entry name" value="CAP_ED"/>
    <property type="match status" value="1"/>
</dbReference>
<dbReference type="PANTHER" id="PTHR45638:SF11">
    <property type="entry name" value="CYCLIC NUCLEOTIDE-GATED CATION CHANNEL SUBUNIT A"/>
    <property type="match status" value="1"/>
</dbReference>
<dbReference type="Gene3D" id="1.10.287.630">
    <property type="entry name" value="Helix hairpin bin"/>
    <property type="match status" value="1"/>
</dbReference>
<dbReference type="GO" id="GO:0005249">
    <property type="term" value="F:voltage-gated potassium channel activity"/>
    <property type="evidence" value="ECO:0007669"/>
    <property type="project" value="InterPro"/>
</dbReference>
<feature type="transmembrane region" description="Helical" evidence="9">
    <location>
        <begin position="150"/>
        <end position="167"/>
    </location>
</feature>
<accession>A0A5A8DD93</accession>
<protein>
    <recommendedName>
        <fullName evidence="10">Cyclic nucleotide-binding domain-containing protein</fullName>
    </recommendedName>
</protein>
<dbReference type="SUPFAM" id="SSF51206">
    <property type="entry name" value="cAMP-binding domain-like"/>
    <property type="match status" value="1"/>
</dbReference>
<evidence type="ECO:0000313" key="13">
    <source>
        <dbReference type="EMBL" id="KAA0161841.1"/>
    </source>
</evidence>
<name>A0A5A8DD93_CAFRO</name>
<dbReference type="GO" id="GO:0044877">
    <property type="term" value="F:protein-containing complex binding"/>
    <property type="evidence" value="ECO:0007669"/>
    <property type="project" value="TreeGrafter"/>
</dbReference>
<keyword evidence="2" id="KW-0813">Transport</keyword>
<dbReference type="EMBL" id="VLTL01000089">
    <property type="protein sequence ID" value="KAA0161841.1"/>
    <property type="molecule type" value="Genomic_DNA"/>
</dbReference>
<evidence type="ECO:0000313" key="17">
    <source>
        <dbReference type="Proteomes" id="UP000324907"/>
    </source>
</evidence>
<organism evidence="13 17">
    <name type="scientific">Cafeteria roenbergensis</name>
    <name type="common">Marine flagellate</name>
    <dbReference type="NCBI Taxonomy" id="33653"/>
    <lineage>
        <taxon>Eukaryota</taxon>
        <taxon>Sar</taxon>
        <taxon>Stramenopiles</taxon>
        <taxon>Bigyra</taxon>
        <taxon>Opalozoa</taxon>
        <taxon>Bicosoecida</taxon>
        <taxon>Cafeteriaceae</taxon>
        <taxon>Cafeteria</taxon>
    </lineage>
</organism>
<dbReference type="PROSITE" id="PS00888">
    <property type="entry name" value="CNMP_BINDING_1"/>
    <property type="match status" value="1"/>
</dbReference>
<dbReference type="InterPro" id="IPR014710">
    <property type="entry name" value="RmlC-like_jellyroll"/>
</dbReference>
<feature type="transmembrane region" description="Helical" evidence="9">
    <location>
        <begin position="285"/>
        <end position="306"/>
    </location>
</feature>
<comment type="caution">
    <text evidence="13">The sequence shown here is derived from an EMBL/GenBank/DDBJ whole genome shotgun (WGS) entry which is preliminary data.</text>
</comment>
<dbReference type="Pfam" id="PF00520">
    <property type="entry name" value="Ion_trans"/>
    <property type="match status" value="1"/>
</dbReference>
<dbReference type="Proteomes" id="UP000322899">
    <property type="component" value="Unassembled WGS sequence"/>
</dbReference>
<dbReference type="Proteomes" id="UP000325113">
    <property type="component" value="Unassembled WGS sequence"/>
</dbReference>
<evidence type="ECO:0000313" key="15">
    <source>
        <dbReference type="Proteomes" id="UP000322899"/>
    </source>
</evidence>
<sequence>MTDSAADDIGAVDAAVQELVNFGGEEAASEEHMRDAPRKRFQRAVQRVIFVNRFRAASDRPKKHATGDLGLAVATGLGQGRAGSVNASVAGRGRSNKRSTAGKSVDAYIKGLVDLYEYAQTRIVDDRINMEKLPWHVVNPDGPLKTTWDIMTLVLVVYFAFMVPFRIGFDTELAPGEQTFDTIADVIFIIDVLLSFRTAFKQDGIWVFTTKRMAERYLTTWFLIDILASFPIGWFVSGAETKVNKLFRMLRLFKLFRILRLLKLFPRVMAIIEQAVKFNPALLRFVRSFVVLFIIWHNMGCIYYFVAREEYGGIRTCLPETEAEPGDPVGTGVCYVNHCVCKDGGDADDFQVLAETTPGWYDPRDPDIWVPHFTIANAPVQTQYWLSLFWAVQVTTGIGNDIKPKSDTEVMFTTFMAVLGLVVYAVIIGSASSALQNMDADASMRREVLESASNFMQARKVPLFFQKIIKDYYEHMWQSPRDADEVFADLPPTLRARLSIVINRDLVDRIPLLQLIPADVYIRTVHRLERATFLPGEYVVKQGQAGDSILLIDRGRVDAVLPNGRTVFLTLYPGDFFGESSLLYDTLRDASFRAVDYLDLFIMDRLTFDELCVSAPGFMTEVGSTVAPGAVLWGPPATKMPRE</sequence>
<keyword evidence="5" id="KW-0406">Ion transport</keyword>
<dbReference type="GO" id="GO:0016020">
    <property type="term" value="C:membrane"/>
    <property type="evidence" value="ECO:0007669"/>
    <property type="project" value="UniProtKB-SubCell"/>
</dbReference>
<evidence type="ECO:0000313" key="18">
    <source>
        <dbReference type="Proteomes" id="UP000325113"/>
    </source>
</evidence>
<evidence type="ECO:0000313" key="11">
    <source>
        <dbReference type="EMBL" id="KAA0146164.1"/>
    </source>
</evidence>
<evidence type="ECO:0000256" key="3">
    <source>
        <dbReference type="ARBA" id="ARBA00022692"/>
    </source>
</evidence>
<dbReference type="GO" id="GO:0005221">
    <property type="term" value="F:intracellularly cyclic nucleotide-activated monoatomic cation channel activity"/>
    <property type="evidence" value="ECO:0007669"/>
    <property type="project" value="InterPro"/>
</dbReference>
<dbReference type="Gene3D" id="2.60.120.10">
    <property type="entry name" value="Jelly Rolls"/>
    <property type="match status" value="1"/>
</dbReference>
<dbReference type="Pfam" id="PF00027">
    <property type="entry name" value="cNMP_binding"/>
    <property type="match status" value="1"/>
</dbReference>
<evidence type="ECO:0000256" key="4">
    <source>
        <dbReference type="ARBA" id="ARBA00022989"/>
    </source>
</evidence>
<dbReference type="InterPro" id="IPR003938">
    <property type="entry name" value="K_chnl_volt-dep_EAG/ELK/ERG"/>
</dbReference>
<feature type="transmembrane region" description="Helical" evidence="9">
    <location>
        <begin position="179"/>
        <end position="196"/>
    </location>
</feature>
<evidence type="ECO:0000313" key="16">
    <source>
        <dbReference type="Proteomes" id="UP000323011"/>
    </source>
</evidence>
<dbReference type="OMA" id="ECEPQTR"/>
<feature type="transmembrane region" description="Helical" evidence="9">
    <location>
        <begin position="410"/>
        <end position="435"/>
    </location>
</feature>
<dbReference type="OrthoDB" id="421226at2759"/>
<evidence type="ECO:0000259" key="10">
    <source>
        <dbReference type="PROSITE" id="PS50042"/>
    </source>
</evidence>
<evidence type="ECO:0000256" key="7">
    <source>
        <dbReference type="ARBA" id="ARBA00023286"/>
    </source>
</evidence>
<keyword evidence="3 9" id="KW-0812">Transmembrane</keyword>
<dbReference type="EMBL" id="VLTN01000098">
    <property type="protein sequence ID" value="KAA0146164.1"/>
    <property type="molecule type" value="Genomic_DNA"/>
</dbReference>
<evidence type="ECO:0000256" key="2">
    <source>
        <dbReference type="ARBA" id="ARBA00022448"/>
    </source>
</evidence>
<proteinExistence type="predicted"/>
<dbReference type="InterPro" id="IPR000595">
    <property type="entry name" value="cNMP-bd_dom"/>
</dbReference>
<dbReference type="Proteomes" id="UP000323011">
    <property type="component" value="Unassembled WGS sequence"/>
</dbReference>
<dbReference type="SMART" id="SM00100">
    <property type="entry name" value="cNMP"/>
    <property type="match status" value="1"/>
</dbReference>
<evidence type="ECO:0000256" key="9">
    <source>
        <dbReference type="SAM" id="Phobius"/>
    </source>
</evidence>
<keyword evidence="16" id="KW-1185">Reference proteome</keyword>
<dbReference type="PROSITE" id="PS50042">
    <property type="entry name" value="CNMP_BINDING_3"/>
    <property type="match status" value="1"/>
</dbReference>
<evidence type="ECO:0000256" key="5">
    <source>
        <dbReference type="ARBA" id="ARBA00023065"/>
    </source>
</evidence>
<dbReference type="PANTHER" id="PTHR45638">
    <property type="entry name" value="CYCLIC NUCLEOTIDE-GATED CATION CHANNEL SUBUNIT A"/>
    <property type="match status" value="1"/>
</dbReference>
<gene>
    <name evidence="14" type="ORF">FNF27_01785</name>
    <name evidence="13" type="ORF">FNF28_04906</name>
    <name evidence="11" type="ORF">FNF29_08225</name>
    <name evidence="12" type="ORF">FNF31_07055</name>
</gene>
<evidence type="ECO:0000256" key="1">
    <source>
        <dbReference type="ARBA" id="ARBA00004141"/>
    </source>
</evidence>
<dbReference type="InterPro" id="IPR005821">
    <property type="entry name" value="Ion_trans_dom"/>
</dbReference>
<dbReference type="SUPFAM" id="SSF81324">
    <property type="entry name" value="Voltage-gated potassium channels"/>
    <property type="match status" value="1"/>
</dbReference>
<keyword evidence="7" id="KW-1071">Ligand-gated ion channel</keyword>
<dbReference type="Proteomes" id="UP000324907">
    <property type="component" value="Unassembled WGS sequence"/>
</dbReference>
<reference evidence="15 16" key="1">
    <citation type="submission" date="2019-07" db="EMBL/GenBank/DDBJ databases">
        <title>Genomes of Cafeteria roenbergensis.</title>
        <authorList>
            <person name="Fischer M.G."/>
            <person name="Hackl T."/>
            <person name="Roman M."/>
        </authorList>
    </citation>
    <scope>NUCLEOTIDE SEQUENCE [LARGE SCALE GENOMIC DNA]</scope>
    <source>
        <strain evidence="11 16">BVI</strain>
        <strain evidence="12 18">Cflag</strain>
        <strain evidence="14 15">E4-10P</strain>
        <strain evidence="13 17">RCC970-E3</strain>
    </source>
</reference>
<evidence type="ECO:0000313" key="14">
    <source>
        <dbReference type="EMBL" id="KAA0176963.1"/>
    </source>
</evidence>
<keyword evidence="4 9" id="KW-1133">Transmembrane helix</keyword>
<dbReference type="Gene3D" id="1.10.287.70">
    <property type="match status" value="1"/>
</dbReference>
<dbReference type="AlphaFoldDB" id="A0A5A8DD93"/>
<dbReference type="InterPro" id="IPR050866">
    <property type="entry name" value="CNG_cation_channel"/>
</dbReference>
<keyword evidence="6 9" id="KW-0472">Membrane</keyword>
<evidence type="ECO:0000313" key="12">
    <source>
        <dbReference type="EMBL" id="KAA0150247.1"/>
    </source>
</evidence>
<feature type="transmembrane region" description="Helical" evidence="9">
    <location>
        <begin position="217"/>
        <end position="236"/>
    </location>
</feature>
<dbReference type="InterPro" id="IPR018490">
    <property type="entry name" value="cNMP-bd_dom_sf"/>
</dbReference>
<dbReference type="PRINTS" id="PR01463">
    <property type="entry name" value="EAGCHANLFMLY"/>
</dbReference>
<dbReference type="EMBL" id="VLTO01000006">
    <property type="protein sequence ID" value="KAA0176963.1"/>
    <property type="molecule type" value="Genomic_DNA"/>
</dbReference>
<keyword evidence="8" id="KW-0407">Ion channel</keyword>